<dbReference type="AlphaFoldDB" id="A0A3A4AZ59"/>
<protein>
    <recommendedName>
        <fullName evidence="4">Secreted protein</fullName>
    </recommendedName>
</protein>
<sequence length="153" mass="17359">MHRSRRFRRSGIAIAIATVLALAVVLGGSPASADDAFDHASSSSAPPQDAHCTSVGSVRGCFREYGDSWWLYNPSGTGRVYIKWWNWLYSSSRTWELHRMGMCFSDDQQGWAKCNKDYYEMGTVNKFGDEGSRLEWYVCKDSCSLPQLTYNHH</sequence>
<accession>A0A3A4AZ59</accession>
<dbReference type="EMBL" id="QZEY01000001">
    <property type="protein sequence ID" value="RJL35667.1"/>
    <property type="molecule type" value="Genomic_DNA"/>
</dbReference>
<keyword evidence="1" id="KW-0732">Signal</keyword>
<evidence type="ECO:0000313" key="3">
    <source>
        <dbReference type="Proteomes" id="UP000265768"/>
    </source>
</evidence>
<comment type="caution">
    <text evidence="2">The sequence shown here is derived from an EMBL/GenBank/DDBJ whole genome shotgun (WGS) entry which is preliminary data.</text>
</comment>
<evidence type="ECO:0000256" key="1">
    <source>
        <dbReference type="SAM" id="SignalP"/>
    </source>
</evidence>
<gene>
    <name evidence="2" type="ORF">D5H75_02445</name>
</gene>
<organism evidence="2 3">
    <name type="scientific">Bailinhaonella thermotolerans</name>
    <dbReference type="NCBI Taxonomy" id="1070861"/>
    <lineage>
        <taxon>Bacteria</taxon>
        <taxon>Bacillati</taxon>
        <taxon>Actinomycetota</taxon>
        <taxon>Actinomycetes</taxon>
        <taxon>Streptosporangiales</taxon>
        <taxon>Streptosporangiaceae</taxon>
        <taxon>Bailinhaonella</taxon>
    </lineage>
</organism>
<keyword evidence="3" id="KW-1185">Reference proteome</keyword>
<evidence type="ECO:0008006" key="4">
    <source>
        <dbReference type="Google" id="ProtNLM"/>
    </source>
</evidence>
<feature type="chain" id="PRO_5017323257" description="Secreted protein" evidence="1">
    <location>
        <begin position="34"/>
        <end position="153"/>
    </location>
</feature>
<dbReference type="Proteomes" id="UP000265768">
    <property type="component" value="Unassembled WGS sequence"/>
</dbReference>
<reference evidence="2 3" key="1">
    <citation type="submission" date="2018-09" db="EMBL/GenBank/DDBJ databases">
        <title>YIM 75507 draft genome.</title>
        <authorList>
            <person name="Tang S."/>
            <person name="Feng Y."/>
        </authorList>
    </citation>
    <scope>NUCLEOTIDE SEQUENCE [LARGE SCALE GENOMIC DNA]</scope>
    <source>
        <strain evidence="2 3">YIM 75507</strain>
    </source>
</reference>
<feature type="signal peptide" evidence="1">
    <location>
        <begin position="1"/>
        <end position="33"/>
    </location>
</feature>
<name>A0A3A4AZ59_9ACTN</name>
<dbReference type="OrthoDB" id="4247493at2"/>
<dbReference type="RefSeq" id="WP_119924641.1">
    <property type="nucleotide sequence ID" value="NZ_QZEY01000001.1"/>
</dbReference>
<evidence type="ECO:0000313" key="2">
    <source>
        <dbReference type="EMBL" id="RJL35667.1"/>
    </source>
</evidence>
<proteinExistence type="predicted"/>